<dbReference type="EMBL" id="CAEZTJ010000040">
    <property type="protein sequence ID" value="CAB4565102.1"/>
    <property type="molecule type" value="Genomic_DNA"/>
</dbReference>
<feature type="transmembrane region" description="Helical" evidence="1">
    <location>
        <begin position="105"/>
        <end position="122"/>
    </location>
</feature>
<dbReference type="AlphaFoldDB" id="A0A6J6DLX5"/>
<keyword evidence="1" id="KW-1133">Transmembrane helix</keyword>
<feature type="transmembrane region" description="Helical" evidence="1">
    <location>
        <begin position="80"/>
        <end position="99"/>
    </location>
</feature>
<keyword evidence="1" id="KW-0812">Transmembrane</keyword>
<name>A0A6J6DLX5_9ZZZZ</name>
<evidence type="ECO:0000256" key="1">
    <source>
        <dbReference type="SAM" id="Phobius"/>
    </source>
</evidence>
<proteinExistence type="predicted"/>
<protein>
    <submittedName>
        <fullName evidence="2">Unannotated protein</fullName>
    </submittedName>
</protein>
<accession>A0A6J6DLX5</accession>
<keyword evidence="1" id="KW-0472">Membrane</keyword>
<feature type="transmembrane region" description="Helical" evidence="1">
    <location>
        <begin position="47"/>
        <end position="68"/>
    </location>
</feature>
<gene>
    <name evidence="2" type="ORF">UFOPK1650_00414</name>
</gene>
<evidence type="ECO:0000313" key="2">
    <source>
        <dbReference type="EMBL" id="CAB4565102.1"/>
    </source>
</evidence>
<reference evidence="2" key="1">
    <citation type="submission" date="2020-05" db="EMBL/GenBank/DDBJ databases">
        <authorList>
            <person name="Chiriac C."/>
            <person name="Salcher M."/>
            <person name="Ghai R."/>
            <person name="Kavagutti S V."/>
        </authorList>
    </citation>
    <scope>NUCLEOTIDE SEQUENCE</scope>
</reference>
<organism evidence="2">
    <name type="scientific">freshwater metagenome</name>
    <dbReference type="NCBI Taxonomy" id="449393"/>
    <lineage>
        <taxon>unclassified sequences</taxon>
        <taxon>metagenomes</taxon>
        <taxon>ecological metagenomes</taxon>
    </lineage>
</organism>
<sequence length="125" mass="14311">MNVRFRPVLMLAELALALNIVILASVTLDLDWVRSRAAGGQFEEFPLVIRILYLATAIGTLFLMRFLWRLQSDATVRQRNVAKWLGLLFLLSTFTQLISRSPNERFNAIPAVIIAFAFFRASRIR</sequence>